<dbReference type="OrthoDB" id="6882680at2"/>
<dbReference type="InterPro" id="IPR016163">
    <property type="entry name" value="Ald_DH_C"/>
</dbReference>
<feature type="active site" evidence="4 5">
    <location>
        <position position="247"/>
    </location>
</feature>
<evidence type="ECO:0000313" key="8">
    <source>
        <dbReference type="EMBL" id="SFS55606.1"/>
    </source>
</evidence>
<dbReference type="RefSeq" id="WP_093415295.1">
    <property type="nucleotide sequence ID" value="NZ_FOZX01000002.1"/>
</dbReference>
<dbReference type="Proteomes" id="UP000198852">
    <property type="component" value="Unassembled WGS sequence"/>
</dbReference>
<evidence type="ECO:0000256" key="5">
    <source>
        <dbReference type="PROSITE-ProRule" id="PRU10007"/>
    </source>
</evidence>
<dbReference type="GO" id="GO:0016620">
    <property type="term" value="F:oxidoreductase activity, acting on the aldehyde or oxo group of donors, NAD or NADP as acceptor"/>
    <property type="evidence" value="ECO:0007669"/>
    <property type="project" value="InterPro"/>
</dbReference>
<reference evidence="9" key="1">
    <citation type="submission" date="2016-10" db="EMBL/GenBank/DDBJ databases">
        <authorList>
            <person name="Varghese N."/>
            <person name="Submissions S."/>
        </authorList>
    </citation>
    <scope>NUCLEOTIDE SEQUENCE [LARGE SCALE GENOMIC DNA]</scope>
    <source>
        <strain evidence="9">DSM 44771</strain>
    </source>
</reference>
<feature type="domain" description="Aldehyde dehydrogenase" evidence="7">
    <location>
        <begin position="12"/>
        <end position="467"/>
    </location>
</feature>
<dbReference type="InterPro" id="IPR012394">
    <property type="entry name" value="Aldehyde_DH_NAD(P)"/>
</dbReference>
<dbReference type="Gene3D" id="3.40.605.10">
    <property type="entry name" value="Aldehyde Dehydrogenase, Chain A, domain 1"/>
    <property type="match status" value="1"/>
</dbReference>
<dbReference type="CDD" id="cd07099">
    <property type="entry name" value="ALDH_DDALDH"/>
    <property type="match status" value="1"/>
</dbReference>
<gene>
    <name evidence="8" type="ORF">SAMN05660874_01831</name>
</gene>
<dbReference type="Pfam" id="PF00171">
    <property type="entry name" value="Aldedh"/>
    <property type="match status" value="1"/>
</dbReference>
<dbReference type="AlphaFoldDB" id="A0A1I6QSZ5"/>
<keyword evidence="2 3" id="KW-0560">Oxidoreductase</keyword>
<proteinExistence type="inferred from homology"/>
<dbReference type="InterPro" id="IPR016162">
    <property type="entry name" value="Ald_DH_N"/>
</dbReference>
<dbReference type="STRING" id="95161.SAMN05660874_01831"/>
<evidence type="ECO:0000259" key="7">
    <source>
        <dbReference type="Pfam" id="PF00171"/>
    </source>
</evidence>
<feature type="active site" evidence="4">
    <location>
        <position position="281"/>
    </location>
</feature>
<name>A0A1I6QSZ5_9PSEU</name>
<evidence type="ECO:0000256" key="1">
    <source>
        <dbReference type="ARBA" id="ARBA00009986"/>
    </source>
</evidence>
<evidence type="ECO:0000256" key="3">
    <source>
        <dbReference type="PIRNR" id="PIRNR036492"/>
    </source>
</evidence>
<dbReference type="InterPro" id="IPR015590">
    <property type="entry name" value="Aldehyde_DH_dom"/>
</dbReference>
<dbReference type="PROSITE" id="PS00687">
    <property type="entry name" value="ALDEHYDE_DEHYDR_GLU"/>
    <property type="match status" value="1"/>
</dbReference>
<comment type="similarity">
    <text evidence="1 3 6">Belongs to the aldehyde dehydrogenase family.</text>
</comment>
<dbReference type="FunFam" id="3.40.309.10:FF:000009">
    <property type="entry name" value="Aldehyde dehydrogenase A"/>
    <property type="match status" value="1"/>
</dbReference>
<sequence length="511" mass="55369">MAIVQPQPVTEDGRRRIRLDSPVDRHHVGDLEISSKAEVDAAIERARAAQAEWAARPVAERARILRNVVDVLVRRREEIVEQVRAETGKPRAEALTIEVVPACDFVNFWCKRAPKDLRDEKRRLHGYLLPMKKLRIKYQPLGVVGVITPWNAPFVLSLNPVVQALLAGNSVVLKPSEVTPRSGELAVKVLHEAGVPADVVQCVHGDGETGAALVEGDVDKISFTGSVGTGRKIASSCASSLKPYTLELGGKDAMIVCADADLERAASGAAYLSMFNSGQVCLSVERIYVVESVADEFIRLLKEKVSALRYGSEDGDVGPLFFDKQMDVVSGHLKDATNKGAEVLVGGSRVSGEGLFFQPTVVVNATHDMELMTEETFGPIATVMRVRDEDEAVRMANDCKYGLGGSVFTRDAAKAERIGGQLTTGSVVHNDAAVIYGVPEAPFGGRKDSGVGQVNGLDSLRGFTHAQPILLTRGSPKGESVWYPYTDKTIRNLDGLIRYGFGNKLLRKLLS</sequence>
<evidence type="ECO:0000256" key="6">
    <source>
        <dbReference type="RuleBase" id="RU003345"/>
    </source>
</evidence>
<dbReference type="Gene3D" id="3.40.309.10">
    <property type="entry name" value="Aldehyde Dehydrogenase, Chain A, domain 2"/>
    <property type="match status" value="1"/>
</dbReference>
<evidence type="ECO:0000313" key="9">
    <source>
        <dbReference type="Proteomes" id="UP000198852"/>
    </source>
</evidence>
<protein>
    <recommendedName>
        <fullName evidence="3">Aldehyde dehydrogenase</fullName>
    </recommendedName>
</protein>
<dbReference type="PANTHER" id="PTHR11699">
    <property type="entry name" value="ALDEHYDE DEHYDROGENASE-RELATED"/>
    <property type="match status" value="1"/>
</dbReference>
<accession>A0A1I6QSZ5</accession>
<organism evidence="8 9">
    <name type="scientific">Saccharopolyspora flava</name>
    <dbReference type="NCBI Taxonomy" id="95161"/>
    <lineage>
        <taxon>Bacteria</taxon>
        <taxon>Bacillati</taxon>
        <taxon>Actinomycetota</taxon>
        <taxon>Actinomycetes</taxon>
        <taxon>Pseudonocardiales</taxon>
        <taxon>Pseudonocardiaceae</taxon>
        <taxon>Saccharopolyspora</taxon>
    </lineage>
</organism>
<dbReference type="GO" id="GO:0006081">
    <property type="term" value="P:aldehyde metabolic process"/>
    <property type="evidence" value="ECO:0007669"/>
    <property type="project" value="InterPro"/>
</dbReference>
<keyword evidence="9" id="KW-1185">Reference proteome</keyword>
<dbReference type="InterPro" id="IPR029510">
    <property type="entry name" value="Ald_DH_CS_GLU"/>
</dbReference>
<dbReference type="SUPFAM" id="SSF53720">
    <property type="entry name" value="ALDH-like"/>
    <property type="match status" value="1"/>
</dbReference>
<dbReference type="EMBL" id="FOZX01000002">
    <property type="protein sequence ID" value="SFS55606.1"/>
    <property type="molecule type" value="Genomic_DNA"/>
</dbReference>
<evidence type="ECO:0000256" key="2">
    <source>
        <dbReference type="ARBA" id="ARBA00023002"/>
    </source>
</evidence>
<dbReference type="InterPro" id="IPR016161">
    <property type="entry name" value="Ald_DH/histidinol_DH"/>
</dbReference>
<dbReference type="PIRSF" id="PIRSF036492">
    <property type="entry name" value="ALDH"/>
    <property type="match status" value="1"/>
</dbReference>
<evidence type="ECO:0000256" key="4">
    <source>
        <dbReference type="PIRSR" id="PIRSR036492-1"/>
    </source>
</evidence>